<organism evidence="1">
    <name type="scientific">Rhizophora mucronata</name>
    <name type="common">Asiatic mangrove</name>
    <dbReference type="NCBI Taxonomy" id="61149"/>
    <lineage>
        <taxon>Eukaryota</taxon>
        <taxon>Viridiplantae</taxon>
        <taxon>Streptophyta</taxon>
        <taxon>Embryophyta</taxon>
        <taxon>Tracheophyta</taxon>
        <taxon>Spermatophyta</taxon>
        <taxon>Magnoliopsida</taxon>
        <taxon>eudicotyledons</taxon>
        <taxon>Gunneridae</taxon>
        <taxon>Pentapetalae</taxon>
        <taxon>rosids</taxon>
        <taxon>fabids</taxon>
        <taxon>Malpighiales</taxon>
        <taxon>Rhizophoraceae</taxon>
        <taxon>Rhizophora</taxon>
    </lineage>
</organism>
<reference evidence="1" key="1">
    <citation type="submission" date="2018-02" db="EMBL/GenBank/DDBJ databases">
        <title>Rhizophora mucronata_Transcriptome.</title>
        <authorList>
            <person name="Meera S.P."/>
            <person name="Sreeshan A."/>
            <person name="Augustine A."/>
        </authorList>
    </citation>
    <scope>NUCLEOTIDE SEQUENCE</scope>
    <source>
        <tissue evidence="1">Leaf</tissue>
    </source>
</reference>
<accession>A0A2P2NNY2</accession>
<name>A0A2P2NNY2_RHIMU</name>
<dbReference type="AlphaFoldDB" id="A0A2P2NNY2"/>
<proteinExistence type="predicted"/>
<sequence length="63" mass="7153">MVLQAVASTPRGISAGWVYFKNDMPLSLKEKPSFYNCSFRLVVIPVLHMLSPAQYLGLETWNH</sequence>
<dbReference type="EMBL" id="GGEC01063744">
    <property type="protein sequence ID" value="MBX44228.1"/>
    <property type="molecule type" value="Transcribed_RNA"/>
</dbReference>
<protein>
    <submittedName>
        <fullName evidence="1">Uncharacterized protein</fullName>
    </submittedName>
</protein>
<evidence type="ECO:0000313" key="1">
    <source>
        <dbReference type="EMBL" id="MBX44228.1"/>
    </source>
</evidence>